<dbReference type="InterPro" id="IPR049311">
    <property type="entry name" value="GIY_YIG_cat"/>
</dbReference>
<feature type="domain" description="GIY-YIG catalytic" evidence="1">
    <location>
        <begin position="22"/>
        <end position="172"/>
    </location>
</feature>
<dbReference type="RefSeq" id="WP_301638091.1">
    <property type="nucleotide sequence ID" value="NZ_JADYTN010000013.1"/>
</dbReference>
<name>A0ABS9CH57_9BACT</name>
<dbReference type="EMBL" id="JADYTN010000013">
    <property type="protein sequence ID" value="MCF2563875.1"/>
    <property type="molecule type" value="Genomic_DNA"/>
</dbReference>
<accession>A0ABS9CH57</accession>
<comment type="caution">
    <text evidence="2">The sequence shown here is derived from an EMBL/GenBank/DDBJ whole genome shotgun (WGS) entry which is preliminary data.</text>
</comment>
<dbReference type="Proteomes" id="UP001200470">
    <property type="component" value="Unassembled WGS sequence"/>
</dbReference>
<sequence>MANFKLFDPMTMDSNTLPNVAGNYVFLLRKGSQLPKVDIEPKIPEVTLDGNTYQAIYTGIASENLRQRVYRTHFVGNNASRSTLRKSIGSLIGYDLIPRKEGDFKHKKFKPADEEKLTEWMMSNLLLAFVENADPEPWEVKLIAELNPPLNLEKNTNMVNKEFRALLSKLRCRPVIGSAEHFTSSMKTTIKKTIPTQSCYPINGGKMVKIIRRNVNFNRETNNFRCKFNNSSTFDILRVECSYNGETKVYEIESKNLTGRESITFYAYQNSESFTIAWQKAVADYIKEIKL</sequence>
<reference evidence="2 3" key="1">
    <citation type="submission" date="2020-12" db="EMBL/GenBank/DDBJ databases">
        <title>Whole genome sequences of gut porcine anaerobes.</title>
        <authorList>
            <person name="Kubasova T."/>
            <person name="Jahodarova E."/>
            <person name="Rychlik I."/>
        </authorList>
    </citation>
    <scope>NUCLEOTIDE SEQUENCE [LARGE SCALE GENOMIC DNA]</scope>
    <source>
        <strain evidence="2 3">An925</strain>
    </source>
</reference>
<evidence type="ECO:0000259" key="1">
    <source>
        <dbReference type="Pfam" id="PF20815"/>
    </source>
</evidence>
<organism evidence="2 3">
    <name type="scientific">Xylanibacter brevis</name>
    <dbReference type="NCBI Taxonomy" id="83231"/>
    <lineage>
        <taxon>Bacteria</taxon>
        <taxon>Pseudomonadati</taxon>
        <taxon>Bacteroidota</taxon>
        <taxon>Bacteroidia</taxon>
        <taxon>Bacteroidales</taxon>
        <taxon>Prevotellaceae</taxon>
        <taxon>Xylanibacter</taxon>
    </lineage>
</organism>
<dbReference type="Pfam" id="PF20815">
    <property type="entry name" value="GIY_YIG_2"/>
    <property type="match status" value="1"/>
</dbReference>
<protein>
    <recommendedName>
        <fullName evidence="1">GIY-YIG catalytic domain-containing protein</fullName>
    </recommendedName>
</protein>
<proteinExistence type="predicted"/>
<gene>
    <name evidence="2" type="ORF">I6E12_07095</name>
</gene>
<keyword evidence="3" id="KW-1185">Reference proteome</keyword>
<evidence type="ECO:0000313" key="2">
    <source>
        <dbReference type="EMBL" id="MCF2563875.1"/>
    </source>
</evidence>
<evidence type="ECO:0000313" key="3">
    <source>
        <dbReference type="Proteomes" id="UP001200470"/>
    </source>
</evidence>